<geneLocation type="plasmid" evidence="1">
    <name>unnamed</name>
</geneLocation>
<evidence type="ECO:0000313" key="1">
    <source>
        <dbReference type="EMBL" id="XDI35222.1"/>
    </source>
</evidence>
<name>A0AB39BNF2_9BACI</name>
<reference evidence="1" key="1">
    <citation type="submission" date="2024-07" db="EMBL/GenBank/DDBJ databases">
        <title>Identification and characteristics of an arsenic-resistant bacterial isolate, which belongs to a novel species.</title>
        <authorList>
            <person name="Juszczyk A."/>
            <person name="Kowalczyk A."/>
            <person name="Was K."/>
            <person name="Kosowicz W."/>
            <person name="Budzyn A."/>
            <person name="Latowski D."/>
        </authorList>
    </citation>
    <scope>NUCLEOTIDE SEQUENCE</scope>
    <source>
        <strain evidence="1">As8PL</strain>
        <plasmid evidence="1">unnamed</plasmid>
    </source>
</reference>
<accession>A0AB39BNF2</accession>
<organism evidence="1">
    <name type="scientific">Alkalihalophilus sp. As8PL</name>
    <dbReference type="NCBI Taxonomy" id="3237103"/>
    <lineage>
        <taxon>Bacteria</taxon>
        <taxon>Bacillati</taxon>
        <taxon>Bacillota</taxon>
        <taxon>Bacilli</taxon>
        <taxon>Bacillales</taxon>
        <taxon>Bacillaceae</taxon>
        <taxon>Alkalihalophilus</taxon>
    </lineage>
</organism>
<sequence>MKKFKGSWIILMVLLIIFIESALPKSIVNANQNMERYWGVDVNRLLVSPQGSIPTSGPHPNSVRGIQFNMYINDPLEGTQDAILHRTLVWNQVSSFRESILHDEYMTSPEIVNAENQSDVNLKVKSIIDRYPEHYKPVEAIVYPVHRGRTYPISEADAYMLMFRDNHNMSTDVLSRNQIGLMDMVGSQQRNLPHEWNSFPGSRSEYPWRPTNFPKVFDQRTFNSYEDVLVKRDESGNRPWLAGSELWKVWGEQELRNYVVRDLWHGRAHPVFYSPGNDPYMKNMKYSDWDYYRITDGMPSGAHRGFTYYNYHATRFENPLTDYRIQMKFEIPPPPVADFTWEPNTITEGDKVEFKDQSSHPQGIAIESWQWEWATFYKNVYEPTPLT</sequence>
<gene>
    <name evidence="1" type="ORF">AB3N04_00435</name>
</gene>
<protein>
    <submittedName>
        <fullName evidence="1">Uncharacterized protein</fullName>
    </submittedName>
</protein>
<dbReference type="EMBL" id="CP162550">
    <property type="protein sequence ID" value="XDI35222.1"/>
    <property type="molecule type" value="Genomic_DNA"/>
</dbReference>
<proteinExistence type="predicted"/>
<keyword evidence="1" id="KW-0614">Plasmid</keyword>
<dbReference type="AlphaFoldDB" id="A0AB39BNF2"/>
<dbReference type="Gene3D" id="2.60.40.10">
    <property type="entry name" value="Immunoglobulins"/>
    <property type="match status" value="1"/>
</dbReference>
<dbReference type="RefSeq" id="WP_368502838.1">
    <property type="nucleotide sequence ID" value="NZ_CP162550.1"/>
</dbReference>
<dbReference type="InterPro" id="IPR013783">
    <property type="entry name" value="Ig-like_fold"/>
</dbReference>